<proteinExistence type="predicted"/>
<organism evidence="1">
    <name type="scientific">hydrocarbon metagenome</name>
    <dbReference type="NCBI Taxonomy" id="938273"/>
    <lineage>
        <taxon>unclassified sequences</taxon>
        <taxon>metagenomes</taxon>
        <taxon>ecological metagenomes</taxon>
    </lineage>
</organism>
<evidence type="ECO:0000313" key="1">
    <source>
        <dbReference type="EMBL" id="KUG03999.1"/>
    </source>
</evidence>
<comment type="caution">
    <text evidence="1">The sequence shown here is derived from an EMBL/GenBank/DDBJ whole genome shotgun (WGS) entry which is preliminary data.</text>
</comment>
<gene>
    <name evidence="1" type="ORF">ASZ90_018588</name>
</gene>
<dbReference type="EMBL" id="LNQE01001862">
    <property type="protein sequence ID" value="KUG03999.1"/>
    <property type="molecule type" value="Genomic_DNA"/>
</dbReference>
<protein>
    <submittedName>
        <fullName evidence="1">Uncharacterized protein</fullName>
    </submittedName>
</protein>
<sequence length="42" mass="4964">MVIDLTSFCCIFLFWISGRADQHKIKFDHFLRNTSSENMVVI</sequence>
<accession>A0A0W8E5W0</accession>
<name>A0A0W8E5W0_9ZZZZ</name>
<dbReference type="AlphaFoldDB" id="A0A0W8E5W0"/>
<reference evidence="1" key="1">
    <citation type="journal article" date="2015" name="Proc. Natl. Acad. Sci. U.S.A.">
        <title>Networks of energetic and metabolic interactions define dynamics in microbial communities.</title>
        <authorList>
            <person name="Embree M."/>
            <person name="Liu J.K."/>
            <person name="Al-Bassam M.M."/>
            <person name="Zengler K."/>
        </authorList>
    </citation>
    <scope>NUCLEOTIDE SEQUENCE</scope>
</reference>